<keyword evidence="1" id="KW-0472">Membrane</keyword>
<dbReference type="PANTHER" id="PTHR37544">
    <property type="entry name" value="SPRAY-RELATED"/>
    <property type="match status" value="1"/>
</dbReference>
<keyword evidence="1" id="KW-0812">Transmembrane</keyword>
<protein>
    <submittedName>
        <fullName evidence="2">Uncharacterized protein</fullName>
    </submittedName>
</protein>
<organism evidence="2 3">
    <name type="scientific">Ophiobolus disseminans</name>
    <dbReference type="NCBI Taxonomy" id="1469910"/>
    <lineage>
        <taxon>Eukaryota</taxon>
        <taxon>Fungi</taxon>
        <taxon>Dikarya</taxon>
        <taxon>Ascomycota</taxon>
        <taxon>Pezizomycotina</taxon>
        <taxon>Dothideomycetes</taxon>
        <taxon>Pleosporomycetidae</taxon>
        <taxon>Pleosporales</taxon>
        <taxon>Pleosporineae</taxon>
        <taxon>Phaeosphaeriaceae</taxon>
        <taxon>Ophiobolus</taxon>
    </lineage>
</organism>
<evidence type="ECO:0000313" key="3">
    <source>
        <dbReference type="Proteomes" id="UP000799424"/>
    </source>
</evidence>
<keyword evidence="1" id="KW-1133">Transmembrane helix</keyword>
<accession>A0A6A6ZG66</accession>
<dbReference type="Proteomes" id="UP000799424">
    <property type="component" value="Unassembled WGS sequence"/>
</dbReference>
<sequence>MLWWQCDATFRAAEPFRQLRKGAAPPVNLFVDYAGTPWIFLPFSTFRHSHWALCVLSIFSILVQLLDVAVSATTDISGYIFISSVRTSSSTTEPTIIRFTGTRLIRMFLLAASIYSILVLGLLSLELGRTLLVSTVSKKHWECSPLGVVLGWLVKYEVLVSMEKTQREEGELSLSRFNKHTEGQKWKLGPQNGDPEKAYTICKSNIRRY</sequence>
<evidence type="ECO:0000313" key="2">
    <source>
        <dbReference type="EMBL" id="KAF2820102.1"/>
    </source>
</evidence>
<name>A0A6A6ZG66_9PLEO</name>
<keyword evidence="3" id="KW-1185">Reference proteome</keyword>
<reference evidence="2" key="1">
    <citation type="journal article" date="2020" name="Stud. Mycol.">
        <title>101 Dothideomycetes genomes: a test case for predicting lifestyles and emergence of pathogens.</title>
        <authorList>
            <person name="Haridas S."/>
            <person name="Albert R."/>
            <person name="Binder M."/>
            <person name="Bloem J."/>
            <person name="Labutti K."/>
            <person name="Salamov A."/>
            <person name="Andreopoulos B."/>
            <person name="Baker S."/>
            <person name="Barry K."/>
            <person name="Bills G."/>
            <person name="Bluhm B."/>
            <person name="Cannon C."/>
            <person name="Castanera R."/>
            <person name="Culley D."/>
            <person name="Daum C."/>
            <person name="Ezra D."/>
            <person name="Gonzalez J."/>
            <person name="Henrissat B."/>
            <person name="Kuo A."/>
            <person name="Liang C."/>
            <person name="Lipzen A."/>
            <person name="Lutzoni F."/>
            <person name="Magnuson J."/>
            <person name="Mondo S."/>
            <person name="Nolan M."/>
            <person name="Ohm R."/>
            <person name="Pangilinan J."/>
            <person name="Park H.-J."/>
            <person name="Ramirez L."/>
            <person name="Alfaro M."/>
            <person name="Sun H."/>
            <person name="Tritt A."/>
            <person name="Yoshinaga Y."/>
            <person name="Zwiers L.-H."/>
            <person name="Turgeon B."/>
            <person name="Goodwin S."/>
            <person name="Spatafora J."/>
            <person name="Crous P."/>
            <person name="Grigoriev I."/>
        </authorList>
    </citation>
    <scope>NUCLEOTIDE SEQUENCE</scope>
    <source>
        <strain evidence="2">CBS 113818</strain>
    </source>
</reference>
<dbReference type="InterPro" id="IPR021840">
    <property type="entry name" value="DUF3433"/>
</dbReference>
<feature type="transmembrane region" description="Helical" evidence="1">
    <location>
        <begin position="104"/>
        <end position="125"/>
    </location>
</feature>
<dbReference type="Pfam" id="PF11915">
    <property type="entry name" value="DUF3433"/>
    <property type="match status" value="1"/>
</dbReference>
<dbReference type="EMBL" id="MU006242">
    <property type="protein sequence ID" value="KAF2820102.1"/>
    <property type="molecule type" value="Genomic_DNA"/>
</dbReference>
<dbReference type="AlphaFoldDB" id="A0A6A6ZG66"/>
<dbReference type="PANTHER" id="PTHR37544:SF3">
    <property type="entry name" value="SPRAY"/>
    <property type="match status" value="1"/>
</dbReference>
<gene>
    <name evidence="2" type="ORF">CC86DRAFT_374792</name>
</gene>
<evidence type="ECO:0000256" key="1">
    <source>
        <dbReference type="SAM" id="Phobius"/>
    </source>
</evidence>
<proteinExistence type="predicted"/>